<dbReference type="GO" id="GO:0008115">
    <property type="term" value="F:sarcosine oxidase activity"/>
    <property type="evidence" value="ECO:0007669"/>
    <property type="project" value="TreeGrafter"/>
</dbReference>
<keyword evidence="8" id="KW-1185">Reference proteome</keyword>
<dbReference type="Gene3D" id="3.30.9.10">
    <property type="entry name" value="D-Amino Acid Oxidase, subunit A, domain 2"/>
    <property type="match status" value="1"/>
</dbReference>
<dbReference type="GO" id="GO:0050031">
    <property type="term" value="F:L-pipecolate oxidase activity"/>
    <property type="evidence" value="ECO:0007669"/>
    <property type="project" value="TreeGrafter"/>
</dbReference>
<dbReference type="EMBL" id="JACAZI010000008">
    <property type="protein sequence ID" value="KAF7353931.1"/>
    <property type="molecule type" value="Genomic_DNA"/>
</dbReference>
<proteinExistence type="inferred from homology"/>
<dbReference type="InterPro" id="IPR006076">
    <property type="entry name" value="FAD-dep_OxRdtase"/>
</dbReference>
<evidence type="ECO:0000313" key="8">
    <source>
        <dbReference type="Proteomes" id="UP000620124"/>
    </source>
</evidence>
<keyword evidence="3" id="KW-0285">Flavoprotein</keyword>
<dbReference type="PANTHER" id="PTHR10961:SF46">
    <property type="entry name" value="PEROXISOMAL SARCOSINE OXIDASE"/>
    <property type="match status" value="1"/>
</dbReference>
<gene>
    <name evidence="7" type="ORF">MVEN_01079400</name>
</gene>
<evidence type="ECO:0000256" key="3">
    <source>
        <dbReference type="ARBA" id="ARBA00022630"/>
    </source>
</evidence>
<dbReference type="SUPFAM" id="SSF51905">
    <property type="entry name" value="FAD/NAD(P)-binding domain"/>
    <property type="match status" value="1"/>
</dbReference>
<evidence type="ECO:0000313" key="7">
    <source>
        <dbReference type="EMBL" id="KAF7353931.1"/>
    </source>
</evidence>
<evidence type="ECO:0000256" key="5">
    <source>
        <dbReference type="ARBA" id="ARBA00023002"/>
    </source>
</evidence>
<evidence type="ECO:0000256" key="4">
    <source>
        <dbReference type="ARBA" id="ARBA00022827"/>
    </source>
</evidence>
<evidence type="ECO:0000259" key="6">
    <source>
        <dbReference type="Pfam" id="PF01266"/>
    </source>
</evidence>
<comment type="similarity">
    <text evidence="2">Belongs to the MSOX/MTOX family.</text>
</comment>
<evidence type="ECO:0000256" key="1">
    <source>
        <dbReference type="ARBA" id="ARBA00001974"/>
    </source>
</evidence>
<dbReference type="Gene3D" id="3.50.50.60">
    <property type="entry name" value="FAD/NAD(P)-binding domain"/>
    <property type="match status" value="1"/>
</dbReference>
<reference evidence="7" key="1">
    <citation type="submission" date="2020-05" db="EMBL/GenBank/DDBJ databases">
        <title>Mycena genomes resolve the evolution of fungal bioluminescence.</title>
        <authorList>
            <person name="Tsai I.J."/>
        </authorList>
    </citation>
    <scope>NUCLEOTIDE SEQUENCE</scope>
    <source>
        <strain evidence="7">CCC161011</strain>
    </source>
</reference>
<dbReference type="AlphaFoldDB" id="A0A8H6Y8Q2"/>
<dbReference type="InterPro" id="IPR036188">
    <property type="entry name" value="FAD/NAD-bd_sf"/>
</dbReference>
<dbReference type="Proteomes" id="UP000620124">
    <property type="component" value="Unassembled WGS sequence"/>
</dbReference>
<dbReference type="PANTHER" id="PTHR10961">
    <property type="entry name" value="PEROXISOMAL SARCOSINE OXIDASE"/>
    <property type="match status" value="1"/>
</dbReference>
<accession>A0A8H6Y8Q2</accession>
<name>A0A8H6Y8Q2_9AGAR</name>
<dbReference type="GO" id="GO:0004657">
    <property type="term" value="F:proline dehydrogenase activity"/>
    <property type="evidence" value="ECO:0007669"/>
    <property type="project" value="TreeGrafter"/>
</dbReference>
<sequence>MANEQRKTLIVGSGCFGLSTARALLERGWTDVIVIDRATTLPAPDGTSNDLNRIVRTSYSDPFYSKLASDAIKAWKNRDEWHDAYHESGVVVLGSPDSEYKHKAYLHDLEMGLRVEPLDNQTALRQVFPPEAAIANFENITGYLNRDGGWANAGQGVYLLMNQVRALGGKIHAGKAAVELIQQGESLKTTGVRCSDGSVFEADLVVLATGPWTGSAFPDLPIGKIYQATGQCVAMVQLTPEEADAYRDCPVVLDVTSCFYIFPPTDQNLMKMGVHTGYTRSVGEKKISTPRTITSDPETGLLIPKANVRDIRDGLRKVYPTLVEKPFVATRMCWYNESFDGDWVIGYHPKSEKSLMFATAGSGHAYKFLPSDEQIIGRLVADAIEGKLSPEVATKFAVDRTPNNGDDFRLKMVREELDLNQLCTPEDLL</sequence>
<protein>
    <submittedName>
        <fullName evidence="7">DAO domain-containing protein</fullName>
    </submittedName>
</protein>
<dbReference type="GO" id="GO:0050660">
    <property type="term" value="F:flavin adenine dinucleotide binding"/>
    <property type="evidence" value="ECO:0007669"/>
    <property type="project" value="InterPro"/>
</dbReference>
<dbReference type="InterPro" id="IPR045170">
    <property type="entry name" value="MTOX"/>
</dbReference>
<keyword evidence="5" id="KW-0560">Oxidoreductase</keyword>
<organism evidence="7 8">
    <name type="scientific">Mycena venus</name>
    <dbReference type="NCBI Taxonomy" id="2733690"/>
    <lineage>
        <taxon>Eukaryota</taxon>
        <taxon>Fungi</taxon>
        <taxon>Dikarya</taxon>
        <taxon>Basidiomycota</taxon>
        <taxon>Agaricomycotina</taxon>
        <taxon>Agaricomycetes</taxon>
        <taxon>Agaricomycetidae</taxon>
        <taxon>Agaricales</taxon>
        <taxon>Marasmiineae</taxon>
        <taxon>Mycenaceae</taxon>
        <taxon>Mycena</taxon>
    </lineage>
</organism>
<dbReference type="Pfam" id="PF01266">
    <property type="entry name" value="DAO"/>
    <property type="match status" value="1"/>
</dbReference>
<evidence type="ECO:0000256" key="2">
    <source>
        <dbReference type="ARBA" id="ARBA00010989"/>
    </source>
</evidence>
<keyword evidence="4" id="KW-0274">FAD</keyword>
<feature type="domain" description="FAD dependent oxidoreductase" evidence="6">
    <location>
        <begin position="8"/>
        <end position="370"/>
    </location>
</feature>
<comment type="cofactor">
    <cofactor evidence="1">
        <name>FAD</name>
        <dbReference type="ChEBI" id="CHEBI:57692"/>
    </cofactor>
</comment>
<comment type="caution">
    <text evidence="7">The sequence shown here is derived from an EMBL/GenBank/DDBJ whole genome shotgun (WGS) entry which is preliminary data.</text>
</comment>
<dbReference type="OrthoDB" id="2219495at2759"/>